<dbReference type="SUPFAM" id="SSF52743">
    <property type="entry name" value="Subtilisin-like"/>
    <property type="match status" value="1"/>
</dbReference>
<feature type="domain" description="Peptidase S8/S53" evidence="11">
    <location>
        <begin position="152"/>
        <end position="597"/>
    </location>
</feature>
<evidence type="ECO:0000256" key="8">
    <source>
        <dbReference type="PIRSR" id="PIRSR615500-1"/>
    </source>
</evidence>
<dbReference type="Proteomes" id="UP001154282">
    <property type="component" value="Unassembled WGS sequence"/>
</dbReference>
<proteinExistence type="inferred from homology"/>
<evidence type="ECO:0000256" key="4">
    <source>
        <dbReference type="ARBA" id="ARBA00022670"/>
    </source>
</evidence>
<feature type="domain" description="Inhibitor I9" evidence="12">
    <location>
        <begin position="48"/>
        <end position="123"/>
    </location>
</feature>
<comment type="subcellular location">
    <subcellularLocation>
        <location evidence="1">Secreted</location>
    </subcellularLocation>
</comment>
<dbReference type="EMBL" id="CAMGYJ010000002">
    <property type="protein sequence ID" value="CAI0382824.1"/>
    <property type="molecule type" value="Genomic_DNA"/>
</dbReference>
<dbReference type="GO" id="GO:0006508">
    <property type="term" value="P:proteolysis"/>
    <property type="evidence" value="ECO:0007669"/>
    <property type="project" value="UniProtKB-KW"/>
</dbReference>
<dbReference type="CDD" id="cd02120">
    <property type="entry name" value="PA_subtilisin_like"/>
    <property type="match status" value="1"/>
</dbReference>
<feature type="signal peptide" evidence="10">
    <location>
        <begin position="1"/>
        <end position="30"/>
    </location>
</feature>
<evidence type="ECO:0000256" key="10">
    <source>
        <dbReference type="SAM" id="SignalP"/>
    </source>
</evidence>
<evidence type="ECO:0000256" key="9">
    <source>
        <dbReference type="PROSITE-ProRule" id="PRU01240"/>
    </source>
</evidence>
<dbReference type="PROSITE" id="PS00137">
    <property type="entry name" value="SUBTILASE_HIS"/>
    <property type="match status" value="1"/>
</dbReference>
<evidence type="ECO:0000259" key="13">
    <source>
        <dbReference type="Pfam" id="PF17766"/>
    </source>
</evidence>
<dbReference type="AlphaFoldDB" id="A0AAV0HEE0"/>
<keyword evidence="6 9" id="KW-0378">Hydrolase</keyword>
<dbReference type="Gene3D" id="3.30.70.80">
    <property type="entry name" value="Peptidase S8 propeptide/proteinase inhibitor I9"/>
    <property type="match status" value="1"/>
</dbReference>
<keyword evidence="3" id="KW-0964">Secreted</keyword>
<dbReference type="InterPro" id="IPR023828">
    <property type="entry name" value="Peptidase_S8_Ser-AS"/>
</dbReference>
<organism evidence="15 16">
    <name type="scientific">Linum tenue</name>
    <dbReference type="NCBI Taxonomy" id="586396"/>
    <lineage>
        <taxon>Eukaryota</taxon>
        <taxon>Viridiplantae</taxon>
        <taxon>Streptophyta</taxon>
        <taxon>Embryophyta</taxon>
        <taxon>Tracheophyta</taxon>
        <taxon>Spermatophyta</taxon>
        <taxon>Magnoliopsida</taxon>
        <taxon>eudicotyledons</taxon>
        <taxon>Gunneridae</taxon>
        <taxon>Pentapetalae</taxon>
        <taxon>rosids</taxon>
        <taxon>fabids</taxon>
        <taxon>Malpighiales</taxon>
        <taxon>Linaceae</taxon>
        <taxon>Linum</taxon>
    </lineage>
</organism>
<feature type="chain" id="PRO_5044713608" evidence="10">
    <location>
        <begin position="31"/>
        <end position="788"/>
    </location>
</feature>
<feature type="active site" description="Charge relay system" evidence="8 9">
    <location>
        <position position="558"/>
    </location>
</feature>
<evidence type="ECO:0000313" key="15">
    <source>
        <dbReference type="EMBL" id="CAI0382824.1"/>
    </source>
</evidence>
<dbReference type="PROSITE" id="PS51892">
    <property type="entry name" value="SUBTILASE"/>
    <property type="match status" value="1"/>
</dbReference>
<evidence type="ECO:0000256" key="7">
    <source>
        <dbReference type="ARBA" id="ARBA00022825"/>
    </source>
</evidence>
<dbReference type="InterPro" id="IPR037045">
    <property type="entry name" value="S8pro/Inhibitor_I9_sf"/>
</dbReference>
<dbReference type="Pfam" id="PF17766">
    <property type="entry name" value="fn3_6"/>
    <property type="match status" value="1"/>
</dbReference>
<evidence type="ECO:0000313" key="16">
    <source>
        <dbReference type="Proteomes" id="UP001154282"/>
    </source>
</evidence>
<evidence type="ECO:0000313" key="14">
    <source>
        <dbReference type="EMBL" id="CAI0382816.1"/>
    </source>
</evidence>
<name>A0AAV0HEE0_9ROSI</name>
<dbReference type="InterPro" id="IPR041469">
    <property type="entry name" value="Subtilisin-like_FN3"/>
</dbReference>
<feature type="active site" description="Charge relay system" evidence="8 9">
    <location>
        <position position="160"/>
    </location>
</feature>
<dbReference type="InterPro" id="IPR034197">
    <property type="entry name" value="Peptidases_S8_3"/>
</dbReference>
<accession>A0AAV0HEE0</accession>
<evidence type="ECO:0000259" key="12">
    <source>
        <dbReference type="Pfam" id="PF05922"/>
    </source>
</evidence>
<dbReference type="GO" id="GO:0005576">
    <property type="term" value="C:extracellular region"/>
    <property type="evidence" value="ECO:0007669"/>
    <property type="project" value="UniProtKB-SubCell"/>
</dbReference>
<dbReference type="Gene3D" id="3.50.30.30">
    <property type="match status" value="1"/>
</dbReference>
<sequence length="788" mass="84250">MSHTKMLRVIITSTILLLSLLLARPPPADSTGSQFGRGGSGSSSDDDVYIVYMGAANPTNLAMKEAVLGSLLESGGRQEMDILNTYSHGLSGFAARLSAKEVESIAAQPGVVSVFPDSNLQLHTTRSWDFLQDLSGSNAVPPLPASSRPDSSNVVIGIFDSGIWPEAQSFRHEGTNLSVPRGWKGTCVTAADFNETACHGTKIVGARYYISDSPRDNDGHGSHVASTAAGAAVEKASFYDGLAAGTARGGSPPAKIAVYKVCDEDDCRSRILLHAFDDAIADCVHVISMSLGSRHLKEFLEDPQAIGAFHAVEHGITVVCSAGNSGPRPSTMSNDAPWIVTVAASTVDRDFRSDILLGGGKVVKGEWIGLPDLSRSPIYPLIDGRSAKAGNVSFRAARGCKPGSLDKKKTRGKLVICDIKDEGNDGKYINQVVEVAVKGGLGVIIANNESKRVAQYLWDVPITKVGSREAAQLMAYLKTNRKPLATILQTVVMGNYTPAPEVAFFSSRGPSSKAADIIKPDVTAPGVDILAASSLGQESPNKPKGRPKSSFNIASGTSMSCPHVSGVAANIKAANPAFSPSAIKSAIMTTAFSNNNLGSRITTHTGAEATPYDLGAGEVNPRGSLNPGLVYETEITHYLRFMCYYGYDTKTVRFISKTAQSSNFSCRPNSRSSLISNLNFPSISVLLRRPNQIRTVRRVLTNVAGNGNWTYSAVVELGGSDAAHQVPCVKVKVFPTRLVFTRNGERRSYRVKISTKDGYTTNQQVVYGWITWTNPHFKVRSPFVIRSN</sequence>
<dbReference type="PRINTS" id="PR00723">
    <property type="entry name" value="SUBTILISIN"/>
</dbReference>
<dbReference type="EMBL" id="CAMGYJ010000002">
    <property type="protein sequence ID" value="CAI0382816.1"/>
    <property type="molecule type" value="Genomic_DNA"/>
</dbReference>
<dbReference type="Gene3D" id="3.40.50.200">
    <property type="entry name" value="Peptidase S8/S53 domain"/>
    <property type="match status" value="1"/>
</dbReference>
<dbReference type="Pfam" id="PF05922">
    <property type="entry name" value="Inhibitor_I9"/>
    <property type="match status" value="1"/>
</dbReference>
<evidence type="ECO:0000256" key="5">
    <source>
        <dbReference type="ARBA" id="ARBA00022729"/>
    </source>
</evidence>
<evidence type="ECO:0000256" key="1">
    <source>
        <dbReference type="ARBA" id="ARBA00004613"/>
    </source>
</evidence>
<dbReference type="PANTHER" id="PTHR10795">
    <property type="entry name" value="PROPROTEIN CONVERTASE SUBTILISIN/KEXIN"/>
    <property type="match status" value="1"/>
</dbReference>
<feature type="domain" description="Subtilisin-like protease fibronectin type-III" evidence="13">
    <location>
        <begin position="677"/>
        <end position="785"/>
    </location>
</feature>
<comment type="caution">
    <text evidence="15">The sequence shown here is derived from an EMBL/GenBank/DDBJ whole genome shotgun (WGS) entry which is preliminary data.</text>
</comment>
<dbReference type="InterPro" id="IPR045051">
    <property type="entry name" value="SBT"/>
</dbReference>
<evidence type="ECO:0000259" key="11">
    <source>
        <dbReference type="Pfam" id="PF00082"/>
    </source>
</evidence>
<keyword evidence="5 10" id="KW-0732">Signal</keyword>
<keyword evidence="7 9" id="KW-0720">Serine protease</keyword>
<dbReference type="PROSITE" id="PS00138">
    <property type="entry name" value="SUBTILASE_SER"/>
    <property type="match status" value="1"/>
</dbReference>
<keyword evidence="16" id="KW-1185">Reference proteome</keyword>
<gene>
    <name evidence="14" type="ORF">LITE_LOCUS3727</name>
    <name evidence="15" type="ORF">LITE_LOCUS3732</name>
</gene>
<feature type="active site" description="Charge relay system" evidence="8 9">
    <location>
        <position position="220"/>
    </location>
</feature>
<dbReference type="InterPro" id="IPR022398">
    <property type="entry name" value="Peptidase_S8_His-AS"/>
</dbReference>
<dbReference type="InterPro" id="IPR000209">
    <property type="entry name" value="Peptidase_S8/S53_dom"/>
</dbReference>
<dbReference type="InterPro" id="IPR036852">
    <property type="entry name" value="Peptidase_S8/S53_dom_sf"/>
</dbReference>
<protein>
    <submittedName>
        <fullName evidence="15">Uncharacterized protein</fullName>
    </submittedName>
</protein>
<dbReference type="GO" id="GO:0004252">
    <property type="term" value="F:serine-type endopeptidase activity"/>
    <property type="evidence" value="ECO:0007669"/>
    <property type="project" value="UniProtKB-UniRule"/>
</dbReference>
<evidence type="ECO:0000256" key="6">
    <source>
        <dbReference type="ARBA" id="ARBA00022801"/>
    </source>
</evidence>
<dbReference type="InterPro" id="IPR015500">
    <property type="entry name" value="Peptidase_S8_subtilisin-rel"/>
</dbReference>
<dbReference type="CDD" id="cd04852">
    <property type="entry name" value="Peptidases_S8_3"/>
    <property type="match status" value="1"/>
</dbReference>
<comment type="similarity">
    <text evidence="2 9">Belongs to the peptidase S8 family.</text>
</comment>
<reference evidence="15" key="1">
    <citation type="submission" date="2022-08" db="EMBL/GenBank/DDBJ databases">
        <authorList>
            <person name="Gutierrez-Valencia J."/>
        </authorList>
    </citation>
    <scope>NUCLEOTIDE SEQUENCE</scope>
</reference>
<dbReference type="Gene3D" id="2.60.40.2310">
    <property type="match status" value="1"/>
</dbReference>
<dbReference type="InterPro" id="IPR010259">
    <property type="entry name" value="S8pro/Inhibitor_I9"/>
</dbReference>
<keyword evidence="4 9" id="KW-0645">Protease</keyword>
<evidence type="ECO:0000256" key="3">
    <source>
        <dbReference type="ARBA" id="ARBA00022525"/>
    </source>
</evidence>
<evidence type="ECO:0000256" key="2">
    <source>
        <dbReference type="ARBA" id="ARBA00011073"/>
    </source>
</evidence>
<dbReference type="Pfam" id="PF00082">
    <property type="entry name" value="Peptidase_S8"/>
    <property type="match status" value="1"/>
</dbReference>